<dbReference type="RefSeq" id="WP_101464321.1">
    <property type="nucleotide sequence ID" value="NZ_PJMW01000002.1"/>
</dbReference>
<dbReference type="Proteomes" id="UP000233766">
    <property type="component" value="Unassembled WGS sequence"/>
</dbReference>
<dbReference type="OrthoDB" id="3207839at2"/>
<evidence type="ECO:0000313" key="2">
    <source>
        <dbReference type="Proteomes" id="UP000233766"/>
    </source>
</evidence>
<name>A0A2N3V7X9_9NOCA</name>
<protein>
    <submittedName>
        <fullName evidence="1">Uncharacterized protein</fullName>
    </submittedName>
</protein>
<comment type="caution">
    <text evidence="1">The sequence shown here is derived from an EMBL/GenBank/DDBJ whole genome shotgun (WGS) entry which is preliminary data.</text>
</comment>
<dbReference type="AlphaFoldDB" id="A0A2N3V7X9"/>
<accession>A0A2N3V7X9</accession>
<evidence type="ECO:0000313" key="1">
    <source>
        <dbReference type="EMBL" id="PKV77715.1"/>
    </source>
</evidence>
<keyword evidence="2" id="KW-1185">Reference proteome</keyword>
<sequence length="300" mass="32715">MPSHLHEGLLDLFRTDLLLAPSLLAEEFRIPLPGLSQMRAEPCDFTDVGPKEFRGDLALSTHDDRDLPVLGVCVEVQLSKADARRWKWPVYLTTLRSRLCCPVVLLVVTPSRAVAKWAEQPIELDTVGSVIQPLVLGPDRFPVVTDPTEAGRCPERATLSAIAHGAGPHMEEVLAAFLAGLMKTDDEHAKMYLDLVDDALSVVASRRLEELMESTPQYRGRIATKYMAKGREEGRAEGRAEVQAKVAETAAHAVLTVLTARGLELSAAQRAQLAGCTDIDQLDAWLTQAVTATGTDELFG</sequence>
<dbReference type="EMBL" id="PJMW01000002">
    <property type="protein sequence ID" value="PKV77715.1"/>
    <property type="molecule type" value="Genomic_DNA"/>
</dbReference>
<organism evidence="1 2">
    <name type="scientific">Nocardia fluminea</name>
    <dbReference type="NCBI Taxonomy" id="134984"/>
    <lineage>
        <taxon>Bacteria</taxon>
        <taxon>Bacillati</taxon>
        <taxon>Actinomycetota</taxon>
        <taxon>Actinomycetes</taxon>
        <taxon>Mycobacteriales</taxon>
        <taxon>Nocardiaceae</taxon>
        <taxon>Nocardia</taxon>
    </lineage>
</organism>
<dbReference type="PANTHER" id="PTHR34613:SF1">
    <property type="entry name" value="SLL6017 PROTEIN"/>
    <property type="match status" value="1"/>
</dbReference>
<gene>
    <name evidence="1" type="ORF">ATK86_2068</name>
</gene>
<dbReference type="PANTHER" id="PTHR34613">
    <property type="entry name" value="SLL0800 PROTEIN"/>
    <property type="match status" value="1"/>
</dbReference>
<proteinExistence type="predicted"/>
<reference evidence="1 2" key="1">
    <citation type="submission" date="2017-12" db="EMBL/GenBank/DDBJ databases">
        <title>Sequencing the genomes of 1000 Actinobacteria strains.</title>
        <authorList>
            <person name="Klenk H.-P."/>
        </authorList>
    </citation>
    <scope>NUCLEOTIDE SEQUENCE [LARGE SCALE GENOMIC DNA]</scope>
    <source>
        <strain evidence="1 2">DSM 44489</strain>
    </source>
</reference>